<dbReference type="Pfam" id="PF02518">
    <property type="entry name" value="HATPase_c"/>
    <property type="match status" value="1"/>
</dbReference>
<evidence type="ECO:0000313" key="19">
    <source>
        <dbReference type="EMBL" id="KPL88252.1"/>
    </source>
</evidence>
<reference evidence="20" key="3">
    <citation type="submission" date="2015-08" db="EMBL/GenBank/DDBJ databases">
        <title>Draft Genome Sequence of a Heterotrophic Facultative Anaerobic Bacterium Ardenticatena maritima Strain 110S.</title>
        <authorList>
            <person name="Kawaichi S."/>
            <person name="Yoshida T."/>
            <person name="Sako Y."/>
            <person name="Nakamura R."/>
        </authorList>
    </citation>
    <scope>NUCLEOTIDE SEQUENCE [LARGE SCALE GENOMIC DNA]</scope>
    <source>
        <strain evidence="20">110S</strain>
    </source>
</reference>
<dbReference type="PROSITE" id="PS50109">
    <property type="entry name" value="HIS_KIN"/>
    <property type="match status" value="1"/>
</dbReference>
<dbReference type="Proteomes" id="UP000050502">
    <property type="component" value="Unassembled WGS sequence"/>
</dbReference>
<dbReference type="Gene3D" id="1.20.5.1930">
    <property type="match status" value="1"/>
</dbReference>
<dbReference type="FunCoup" id="A0A0M9UD77">
    <property type="interactions" value="31"/>
</dbReference>
<dbReference type="Proteomes" id="UP000037784">
    <property type="component" value="Unassembled WGS sequence"/>
</dbReference>
<dbReference type="CDD" id="cd16917">
    <property type="entry name" value="HATPase_UhpB-NarQ-NarX-like"/>
    <property type="match status" value="1"/>
</dbReference>
<dbReference type="InterPro" id="IPR036890">
    <property type="entry name" value="HATPase_C_sf"/>
</dbReference>
<keyword evidence="8 18" id="KW-0808">Transferase</keyword>
<dbReference type="GO" id="GO:0000155">
    <property type="term" value="F:phosphorelay sensor kinase activity"/>
    <property type="evidence" value="ECO:0007669"/>
    <property type="project" value="InterPro"/>
</dbReference>
<dbReference type="GO" id="GO:0046872">
    <property type="term" value="F:metal ion binding"/>
    <property type="evidence" value="ECO:0007669"/>
    <property type="project" value="UniProtKB-KW"/>
</dbReference>
<keyword evidence="16" id="KW-0175">Coiled coil</keyword>
<keyword evidence="7" id="KW-0963">Cytoplasm</keyword>
<evidence type="ECO:0000256" key="6">
    <source>
        <dbReference type="ARBA" id="ARBA00022485"/>
    </source>
</evidence>
<evidence type="ECO:0000313" key="21">
    <source>
        <dbReference type="Proteomes" id="UP000050502"/>
    </source>
</evidence>
<evidence type="ECO:0000256" key="9">
    <source>
        <dbReference type="ARBA" id="ARBA00022723"/>
    </source>
</evidence>
<dbReference type="PANTHER" id="PTHR24421:SF55">
    <property type="entry name" value="SENSOR HISTIDINE KINASE YDFH"/>
    <property type="match status" value="1"/>
</dbReference>
<evidence type="ECO:0000256" key="2">
    <source>
        <dbReference type="ARBA" id="ARBA00001966"/>
    </source>
</evidence>
<evidence type="ECO:0000256" key="10">
    <source>
        <dbReference type="ARBA" id="ARBA00022777"/>
    </source>
</evidence>
<evidence type="ECO:0000256" key="5">
    <source>
        <dbReference type="ARBA" id="ARBA00017322"/>
    </source>
</evidence>
<reference evidence="18 20" key="1">
    <citation type="journal article" date="2015" name="Genome Announc.">
        <title>Draft Genome Sequence of a Heterotrophic Facultative Anaerobic Thermophilic Bacterium, Ardenticatena maritima Strain 110ST.</title>
        <authorList>
            <person name="Kawaichi S."/>
            <person name="Yoshida T."/>
            <person name="Sako Y."/>
            <person name="Nakamura R."/>
        </authorList>
    </citation>
    <scope>NUCLEOTIDE SEQUENCE [LARGE SCALE GENOMIC DNA]</scope>
    <source>
        <strain evidence="18 20">110S</strain>
    </source>
</reference>
<dbReference type="InterPro" id="IPR004358">
    <property type="entry name" value="Sig_transdc_His_kin-like_C"/>
</dbReference>
<dbReference type="InterPro" id="IPR005467">
    <property type="entry name" value="His_kinase_dom"/>
</dbReference>
<dbReference type="EMBL" id="BBZA01000182">
    <property type="protein sequence ID" value="GAP63728.1"/>
    <property type="molecule type" value="Genomic_DNA"/>
</dbReference>
<dbReference type="EC" id="2.7.13.3" evidence="4"/>
<dbReference type="InterPro" id="IPR011712">
    <property type="entry name" value="Sig_transdc_His_kin_sub3_dim/P"/>
</dbReference>
<evidence type="ECO:0000256" key="1">
    <source>
        <dbReference type="ARBA" id="ARBA00000085"/>
    </source>
</evidence>
<feature type="coiled-coil region" evidence="16">
    <location>
        <begin position="8"/>
        <end position="113"/>
    </location>
</feature>
<comment type="catalytic activity">
    <reaction evidence="1">
        <text>ATP + protein L-histidine = ADP + protein N-phospho-L-histidine.</text>
        <dbReference type="EC" id="2.7.13.3"/>
    </reaction>
</comment>
<dbReference type="PRINTS" id="PR00344">
    <property type="entry name" value="BCTRLSENSOR"/>
</dbReference>
<dbReference type="SUPFAM" id="SSF55874">
    <property type="entry name" value="ATPase domain of HSP90 chaperone/DNA topoisomerase II/histidine kinase"/>
    <property type="match status" value="1"/>
</dbReference>
<evidence type="ECO:0000256" key="7">
    <source>
        <dbReference type="ARBA" id="ARBA00022490"/>
    </source>
</evidence>
<keyword evidence="6" id="KW-0004">4Fe-4S</keyword>
<dbReference type="Pfam" id="PF07730">
    <property type="entry name" value="HisKA_3"/>
    <property type="match status" value="1"/>
</dbReference>
<organism evidence="18 20">
    <name type="scientific">Ardenticatena maritima</name>
    <dbReference type="NCBI Taxonomy" id="872965"/>
    <lineage>
        <taxon>Bacteria</taxon>
        <taxon>Bacillati</taxon>
        <taxon>Chloroflexota</taxon>
        <taxon>Ardenticatenia</taxon>
        <taxon>Ardenticatenales</taxon>
        <taxon>Ardenticatenaceae</taxon>
        <taxon>Ardenticatena</taxon>
    </lineage>
</organism>
<evidence type="ECO:0000256" key="4">
    <source>
        <dbReference type="ARBA" id="ARBA00012438"/>
    </source>
</evidence>
<reference evidence="19 21" key="2">
    <citation type="submission" date="2015-07" db="EMBL/GenBank/DDBJ databases">
        <title>Whole genome sequence of Ardenticatena maritima DSM 23922.</title>
        <authorList>
            <person name="Hemp J."/>
            <person name="Ward L.M."/>
            <person name="Pace L.A."/>
            <person name="Fischer W.W."/>
        </authorList>
    </citation>
    <scope>NUCLEOTIDE SEQUENCE [LARGE SCALE GENOMIC DNA]</scope>
    <source>
        <strain evidence="19 21">110S</strain>
    </source>
</reference>
<dbReference type="AlphaFoldDB" id="A0A0M9UD77"/>
<dbReference type="OrthoDB" id="9781904at2"/>
<dbReference type="SMART" id="SM00387">
    <property type="entry name" value="HATPase_c"/>
    <property type="match status" value="1"/>
</dbReference>
<feature type="domain" description="Histidine kinase" evidence="17">
    <location>
        <begin position="267"/>
        <end position="360"/>
    </location>
</feature>
<dbReference type="InterPro" id="IPR008595">
    <property type="entry name" value="DegS"/>
</dbReference>
<name>A0A0M9UD77_9CHLR</name>
<accession>A0A0M9UD77</accession>
<keyword evidence="9" id="KW-0479">Metal-binding</keyword>
<dbReference type="RefSeq" id="WP_054493525.1">
    <property type="nucleotide sequence ID" value="NZ_BBZA01000182.1"/>
</dbReference>
<evidence type="ECO:0000256" key="12">
    <source>
        <dbReference type="ARBA" id="ARBA00023012"/>
    </source>
</evidence>
<evidence type="ECO:0000256" key="3">
    <source>
        <dbReference type="ARBA" id="ARBA00004496"/>
    </source>
</evidence>
<evidence type="ECO:0000256" key="14">
    <source>
        <dbReference type="ARBA" id="ARBA00024827"/>
    </source>
</evidence>
<keyword evidence="12" id="KW-0902">Two-component regulatory system</keyword>
<dbReference type="Gene3D" id="3.30.565.10">
    <property type="entry name" value="Histidine kinase-like ATPase, C-terminal domain"/>
    <property type="match status" value="1"/>
</dbReference>
<comment type="subcellular location">
    <subcellularLocation>
        <location evidence="3">Cytoplasm</location>
    </subcellularLocation>
</comment>
<dbReference type="Pfam" id="PF05384">
    <property type="entry name" value="DegS"/>
    <property type="match status" value="1"/>
</dbReference>
<dbReference type="GO" id="GO:0016020">
    <property type="term" value="C:membrane"/>
    <property type="evidence" value="ECO:0007669"/>
    <property type="project" value="InterPro"/>
</dbReference>
<protein>
    <recommendedName>
        <fullName evidence="5">Oxygen sensor histidine kinase NreB</fullName>
        <ecNumber evidence="4">2.7.13.3</ecNumber>
    </recommendedName>
    <alternativeName>
        <fullName evidence="15">Nitrogen regulation protein B</fullName>
    </alternativeName>
</protein>
<dbReference type="InterPro" id="IPR050482">
    <property type="entry name" value="Sensor_HK_TwoCompSys"/>
</dbReference>
<dbReference type="GO" id="GO:0005737">
    <property type="term" value="C:cytoplasm"/>
    <property type="evidence" value="ECO:0007669"/>
    <property type="project" value="UniProtKB-SubCell"/>
</dbReference>
<dbReference type="STRING" id="872965.SE16_05235"/>
<sequence length="373" mass="42666">MQQQTGFLRKLADLRTDAAQELERIQGELRELDVLIRQSTAEVERLAQRNLQAQNRVRQMEMNFDTVPREDIKALYTAAHEMQMRLFMMRSQIEQLQNKQRILEQYAEMLQRVVEFADTVESVPGTSALRLSDEEGEFVPLDSMAMVAQLIEAQESERLNLARQMHDGPAQSLTNLILQAEVCQRLFDMDADRARVELNNLKNAVNTTFQQIRDFIFDLRPMMLDDLGLVPTVKRYVEALQKKVPFAIRLQVFGDEQRFDPTIEITLFRTLQELLRNVERHANASNVLVTLDRQGDEVILTVEDDGVGFDVGSVLRTSAQQKRIGLTTLQERIEMLQGKMQVDSAAGRGTRVQVRMPALTPTEHTSPRLPSAS</sequence>
<evidence type="ECO:0000256" key="13">
    <source>
        <dbReference type="ARBA" id="ARBA00023014"/>
    </source>
</evidence>
<dbReference type="InParanoid" id="A0A0M9UD77"/>
<comment type="function">
    <text evidence="14">Member of the two-component regulatory system NreB/NreC involved in the control of dissimilatory nitrate/nitrite reduction in response to oxygen. NreB functions as a direct oxygen sensor histidine kinase which is autophosphorylated, in the absence of oxygen, probably at the conserved histidine residue, and transfers its phosphate group probably to a conserved aspartate residue of NreC. NreB/NreC activates the expression of the nitrate (narGHJI) and nitrite (nir) reductase operons, as well as the putative nitrate transporter gene narT.</text>
</comment>
<evidence type="ECO:0000259" key="17">
    <source>
        <dbReference type="PROSITE" id="PS50109"/>
    </source>
</evidence>
<comment type="caution">
    <text evidence="18">The sequence shown here is derived from an EMBL/GenBank/DDBJ whole genome shotgun (WGS) entry which is preliminary data.</text>
</comment>
<comment type="cofactor">
    <cofactor evidence="2">
        <name>[4Fe-4S] cluster</name>
        <dbReference type="ChEBI" id="CHEBI:49883"/>
    </cofactor>
</comment>
<dbReference type="EMBL" id="LGKN01000004">
    <property type="protein sequence ID" value="KPL88252.1"/>
    <property type="molecule type" value="Genomic_DNA"/>
</dbReference>
<dbReference type="GO" id="GO:0051539">
    <property type="term" value="F:4 iron, 4 sulfur cluster binding"/>
    <property type="evidence" value="ECO:0007669"/>
    <property type="project" value="UniProtKB-KW"/>
</dbReference>
<evidence type="ECO:0000256" key="8">
    <source>
        <dbReference type="ARBA" id="ARBA00022679"/>
    </source>
</evidence>
<evidence type="ECO:0000256" key="15">
    <source>
        <dbReference type="ARBA" id="ARBA00030800"/>
    </source>
</evidence>
<evidence type="ECO:0000313" key="20">
    <source>
        <dbReference type="Proteomes" id="UP000037784"/>
    </source>
</evidence>
<dbReference type="PANTHER" id="PTHR24421">
    <property type="entry name" value="NITRATE/NITRITE SENSOR PROTEIN NARX-RELATED"/>
    <property type="match status" value="1"/>
</dbReference>
<evidence type="ECO:0000256" key="16">
    <source>
        <dbReference type="SAM" id="Coils"/>
    </source>
</evidence>
<keyword evidence="10 18" id="KW-0418">Kinase</keyword>
<evidence type="ECO:0000313" key="18">
    <source>
        <dbReference type="EMBL" id="GAP63728.1"/>
    </source>
</evidence>
<keyword evidence="13" id="KW-0411">Iron-sulfur</keyword>
<gene>
    <name evidence="18" type="primary">degS</name>
    <name evidence="18" type="ORF">ARMA_2151</name>
    <name evidence="19" type="ORF">SE16_05235</name>
</gene>
<dbReference type="InterPro" id="IPR003594">
    <property type="entry name" value="HATPase_dom"/>
</dbReference>
<keyword evidence="11" id="KW-0408">Iron</keyword>
<proteinExistence type="predicted"/>
<dbReference type="GO" id="GO:0046983">
    <property type="term" value="F:protein dimerization activity"/>
    <property type="evidence" value="ECO:0007669"/>
    <property type="project" value="InterPro"/>
</dbReference>
<evidence type="ECO:0000256" key="11">
    <source>
        <dbReference type="ARBA" id="ARBA00023004"/>
    </source>
</evidence>
<keyword evidence="20" id="KW-1185">Reference proteome</keyword>